<dbReference type="InterPro" id="IPR004360">
    <property type="entry name" value="Glyas_Fos-R_dOase_dom"/>
</dbReference>
<dbReference type="EMBL" id="MRTP01000001">
    <property type="protein sequence ID" value="OMF57196.1"/>
    <property type="molecule type" value="Genomic_DNA"/>
</dbReference>
<dbReference type="CDD" id="cd06587">
    <property type="entry name" value="VOC"/>
    <property type="match status" value="1"/>
</dbReference>
<name>A0A1R1EZI8_9BACL</name>
<comment type="caution">
    <text evidence="2">The sequence shown here is derived from an EMBL/GenBank/DDBJ whole genome shotgun (WGS) entry which is preliminary data.</text>
</comment>
<evidence type="ECO:0000313" key="2">
    <source>
        <dbReference type="EMBL" id="OMF57196.1"/>
    </source>
</evidence>
<dbReference type="Pfam" id="PF00903">
    <property type="entry name" value="Glyoxalase"/>
    <property type="match status" value="1"/>
</dbReference>
<dbReference type="Gene3D" id="3.10.180.10">
    <property type="entry name" value="2,3-Dihydroxybiphenyl 1,2-Dioxygenase, domain 1"/>
    <property type="match status" value="1"/>
</dbReference>
<dbReference type="SUPFAM" id="SSF54593">
    <property type="entry name" value="Glyoxalase/Bleomycin resistance protein/Dihydroxybiphenyl dioxygenase"/>
    <property type="match status" value="1"/>
</dbReference>
<reference evidence="2 3" key="1">
    <citation type="submission" date="2016-11" db="EMBL/GenBank/DDBJ databases">
        <title>Paenibacillus species isolates.</title>
        <authorList>
            <person name="Beno S.M."/>
        </authorList>
    </citation>
    <scope>NUCLEOTIDE SEQUENCE [LARGE SCALE GENOMIC DNA]</scope>
    <source>
        <strain evidence="2 3">FSL R5-0378</strain>
    </source>
</reference>
<dbReference type="InterPro" id="IPR029068">
    <property type="entry name" value="Glyas_Bleomycin-R_OHBP_Dase"/>
</dbReference>
<organism evidence="2 3">
    <name type="scientific">Paenibacillus rhizosphaerae</name>
    <dbReference type="NCBI Taxonomy" id="297318"/>
    <lineage>
        <taxon>Bacteria</taxon>
        <taxon>Bacillati</taxon>
        <taxon>Bacillota</taxon>
        <taxon>Bacilli</taxon>
        <taxon>Bacillales</taxon>
        <taxon>Paenibacillaceae</taxon>
        <taxon>Paenibacillus</taxon>
    </lineage>
</organism>
<evidence type="ECO:0000259" key="1">
    <source>
        <dbReference type="PROSITE" id="PS51819"/>
    </source>
</evidence>
<feature type="domain" description="VOC" evidence="1">
    <location>
        <begin position="4"/>
        <end position="123"/>
    </location>
</feature>
<keyword evidence="3" id="KW-1185">Reference proteome</keyword>
<dbReference type="AlphaFoldDB" id="A0A1R1EZI8"/>
<gene>
    <name evidence="2" type="ORF">BK138_00780</name>
</gene>
<dbReference type="RefSeq" id="WP_076164683.1">
    <property type="nucleotide sequence ID" value="NZ_MRTP01000001.1"/>
</dbReference>
<dbReference type="InterPro" id="IPR037523">
    <property type="entry name" value="VOC_core"/>
</dbReference>
<dbReference type="STRING" id="297318.BK138_00780"/>
<proteinExistence type="predicted"/>
<protein>
    <recommendedName>
        <fullName evidence="1">VOC domain-containing protein</fullName>
    </recommendedName>
</protein>
<dbReference type="Proteomes" id="UP000187172">
    <property type="component" value="Unassembled WGS sequence"/>
</dbReference>
<sequence length="125" mass="14377">MASYLNQIRFNDIPVSDLEYSIEWYQSVLGFDVQYKNDDIGILRLERGPGLILTRSDNRSSHGKISTEGKAVPMIGLETHQIDRLYRFLCEKGVPVTPIRNEDFGRFFGFIDPDGHKYSVLKVNH</sequence>
<accession>A0A1R1EZI8</accession>
<dbReference type="PROSITE" id="PS51819">
    <property type="entry name" value="VOC"/>
    <property type="match status" value="1"/>
</dbReference>
<evidence type="ECO:0000313" key="3">
    <source>
        <dbReference type="Proteomes" id="UP000187172"/>
    </source>
</evidence>